<dbReference type="Proteomes" id="UP000810252">
    <property type="component" value="Unassembled WGS sequence"/>
</dbReference>
<gene>
    <name evidence="3" type="ORF">IAC29_04360</name>
</gene>
<evidence type="ECO:0000259" key="2">
    <source>
        <dbReference type="PROSITE" id="PS51352"/>
    </source>
</evidence>
<protein>
    <submittedName>
        <fullName evidence="3">DUF5106 domain-containing protein</fullName>
    </submittedName>
</protein>
<dbReference type="Pfam" id="PF17127">
    <property type="entry name" value="DUF5106"/>
    <property type="match status" value="1"/>
</dbReference>
<dbReference type="Gene3D" id="3.40.30.10">
    <property type="entry name" value="Glutaredoxin"/>
    <property type="match status" value="1"/>
</dbReference>
<name>A0A9D9HFZ9_9BACT</name>
<accession>A0A9D9HFZ9</accession>
<feature type="chain" id="PRO_5039380926" evidence="1">
    <location>
        <begin position="20"/>
        <end position="300"/>
    </location>
</feature>
<evidence type="ECO:0000256" key="1">
    <source>
        <dbReference type="SAM" id="SignalP"/>
    </source>
</evidence>
<reference evidence="3" key="2">
    <citation type="journal article" date="2021" name="PeerJ">
        <title>Extensive microbial diversity within the chicken gut microbiome revealed by metagenomics and culture.</title>
        <authorList>
            <person name="Gilroy R."/>
            <person name="Ravi A."/>
            <person name="Getino M."/>
            <person name="Pursley I."/>
            <person name="Horton D.L."/>
            <person name="Alikhan N.F."/>
            <person name="Baker D."/>
            <person name="Gharbi K."/>
            <person name="Hall N."/>
            <person name="Watson M."/>
            <person name="Adriaenssens E.M."/>
            <person name="Foster-Nyarko E."/>
            <person name="Jarju S."/>
            <person name="Secka A."/>
            <person name="Antonio M."/>
            <person name="Oren A."/>
            <person name="Chaudhuri R.R."/>
            <person name="La Ragione R."/>
            <person name="Hildebrand F."/>
            <person name="Pallen M.J."/>
        </authorList>
    </citation>
    <scope>NUCLEOTIDE SEQUENCE</scope>
    <source>
        <strain evidence="3">20514</strain>
    </source>
</reference>
<proteinExistence type="predicted"/>
<keyword evidence="1" id="KW-0732">Signal</keyword>
<dbReference type="AlphaFoldDB" id="A0A9D9HFZ9"/>
<organism evidence="3 4">
    <name type="scientific">Candidatus Cryptobacteroides merdigallinarum</name>
    <dbReference type="NCBI Taxonomy" id="2840770"/>
    <lineage>
        <taxon>Bacteria</taxon>
        <taxon>Pseudomonadati</taxon>
        <taxon>Bacteroidota</taxon>
        <taxon>Bacteroidia</taxon>
        <taxon>Bacteroidales</taxon>
        <taxon>Candidatus Cryptobacteroides</taxon>
    </lineage>
</organism>
<reference evidence="3" key="1">
    <citation type="submission" date="2020-10" db="EMBL/GenBank/DDBJ databases">
        <authorList>
            <person name="Gilroy R."/>
        </authorList>
    </citation>
    <scope>NUCLEOTIDE SEQUENCE</scope>
    <source>
        <strain evidence="3">20514</strain>
    </source>
</reference>
<feature type="signal peptide" evidence="1">
    <location>
        <begin position="1"/>
        <end position="19"/>
    </location>
</feature>
<evidence type="ECO:0000313" key="3">
    <source>
        <dbReference type="EMBL" id="MBO8448487.1"/>
    </source>
</evidence>
<dbReference type="InterPro" id="IPR036249">
    <property type="entry name" value="Thioredoxin-like_sf"/>
</dbReference>
<sequence length="300" mass="33520">MVKTFVAFLFLSCVALAWASHDCPGRTSGQTHRVEIPTPPDSLDGTARIAWMAGHYWDSVDLRDTLWLTDTASLEQSFATWSWMLQHVPAQDASRMVSGFVSGLAEDRGMLYKVMSMAESYYDDPNSPYRAEELWISALEAFLAVPGLPQERIIRPEWQLKSAMKNRPGTTAADISGYLPNGGRAGLSDFRGKTVILLFYEPGCPECARTERYIRQSPVLGPAIITGRIKVLAVYPGDDRGLWEEHLPEFPSSWTAVMSPDVYSRLDYVVRATPTLYLIDRSGTVLLKDVSAETLEAYLR</sequence>
<dbReference type="InterPro" id="IPR033395">
    <property type="entry name" value="DUF5106"/>
</dbReference>
<dbReference type="SUPFAM" id="SSF52833">
    <property type="entry name" value="Thioredoxin-like"/>
    <property type="match status" value="1"/>
</dbReference>
<evidence type="ECO:0000313" key="4">
    <source>
        <dbReference type="Proteomes" id="UP000810252"/>
    </source>
</evidence>
<dbReference type="PROSITE" id="PS51352">
    <property type="entry name" value="THIOREDOXIN_2"/>
    <property type="match status" value="1"/>
</dbReference>
<feature type="domain" description="Thioredoxin" evidence="2">
    <location>
        <begin position="161"/>
        <end position="300"/>
    </location>
</feature>
<dbReference type="EMBL" id="JADIMQ010000063">
    <property type="protein sequence ID" value="MBO8448487.1"/>
    <property type="molecule type" value="Genomic_DNA"/>
</dbReference>
<comment type="caution">
    <text evidence="3">The sequence shown here is derived from an EMBL/GenBank/DDBJ whole genome shotgun (WGS) entry which is preliminary data.</text>
</comment>
<dbReference type="InterPro" id="IPR013766">
    <property type="entry name" value="Thioredoxin_domain"/>
</dbReference>